<dbReference type="STRING" id="329046.A0A1Y2BV04"/>
<dbReference type="AlphaFoldDB" id="A0A1Y2BV04"/>
<dbReference type="Pfam" id="PF13621">
    <property type="entry name" value="Cupin_8"/>
    <property type="match status" value="1"/>
</dbReference>
<dbReference type="InterPro" id="IPR041667">
    <property type="entry name" value="Cupin_8"/>
</dbReference>
<evidence type="ECO:0000259" key="1">
    <source>
        <dbReference type="PROSITE" id="PS51184"/>
    </source>
</evidence>
<keyword evidence="3" id="KW-1185">Reference proteome</keyword>
<dbReference type="PANTHER" id="PTHR12461:SF99">
    <property type="entry name" value="BIFUNCTIONAL PEPTIDASE AND (3S)-LYSYL HYDROXYLASE JMJD7"/>
    <property type="match status" value="1"/>
</dbReference>
<dbReference type="EMBL" id="MCGO01000047">
    <property type="protein sequence ID" value="ORY37935.1"/>
    <property type="molecule type" value="Genomic_DNA"/>
</dbReference>
<dbReference type="PROSITE" id="PS51184">
    <property type="entry name" value="JMJC"/>
    <property type="match status" value="1"/>
</dbReference>
<dbReference type="SMART" id="SM00558">
    <property type="entry name" value="JmjC"/>
    <property type="match status" value="1"/>
</dbReference>
<feature type="domain" description="JmjC" evidence="1">
    <location>
        <begin position="136"/>
        <end position="330"/>
    </location>
</feature>
<evidence type="ECO:0000313" key="2">
    <source>
        <dbReference type="EMBL" id="ORY37935.1"/>
    </source>
</evidence>
<sequence length="381" mass="43041">MTTDPKEVLRIHSQTFRSFGGHTLASFEGSPSPLAFAKLVAENRPALFRNSNVEDWPAMESFGNRSQLVDLIGSDRNVKVAVTPNGLADAVIDGTFVLPHEESLSINEFFDRLDAEDPSNPQAVHYIQSQNNNMRGDGDFAKLFEQVPEHIDFATEALGAMPDAVNFWCGSRHAVTSFHKDHYENIYIVITGSKTFTLIPPSESWALEERTFPTSKYTPTETRSWTQEVVYMDPKTYDTTTDASQSHPRMMTRWCSLDPTRDEDLETFTDRIGFTAYKSPFLTVTLERGDMLYLPALWAHKVEQGSGTIAVNYWYDFSFGGSLYLLHRMLRGLAADAGYMERDEDIDGDDDDDDCEEEDVDVDEETLLVQAGYTNHTIFRG</sequence>
<protein>
    <submittedName>
        <fullName evidence="2">Clavaminate synthase-like protein</fullName>
    </submittedName>
</protein>
<proteinExistence type="predicted"/>
<dbReference type="OrthoDB" id="415358at2759"/>
<dbReference type="SUPFAM" id="SSF51197">
    <property type="entry name" value="Clavaminate synthase-like"/>
    <property type="match status" value="1"/>
</dbReference>
<comment type="caution">
    <text evidence="2">The sequence shown here is derived from an EMBL/GenBank/DDBJ whole genome shotgun (WGS) entry which is preliminary data.</text>
</comment>
<dbReference type="InterPro" id="IPR003347">
    <property type="entry name" value="JmjC_dom"/>
</dbReference>
<gene>
    <name evidence="2" type="ORF">BCR33DRAFT_721135</name>
</gene>
<organism evidence="2 3">
    <name type="scientific">Rhizoclosmatium globosum</name>
    <dbReference type="NCBI Taxonomy" id="329046"/>
    <lineage>
        <taxon>Eukaryota</taxon>
        <taxon>Fungi</taxon>
        <taxon>Fungi incertae sedis</taxon>
        <taxon>Chytridiomycota</taxon>
        <taxon>Chytridiomycota incertae sedis</taxon>
        <taxon>Chytridiomycetes</taxon>
        <taxon>Chytridiales</taxon>
        <taxon>Chytriomycetaceae</taxon>
        <taxon>Rhizoclosmatium</taxon>
    </lineage>
</organism>
<reference evidence="2 3" key="1">
    <citation type="submission" date="2016-07" db="EMBL/GenBank/DDBJ databases">
        <title>Pervasive Adenine N6-methylation of Active Genes in Fungi.</title>
        <authorList>
            <consortium name="DOE Joint Genome Institute"/>
            <person name="Mondo S.J."/>
            <person name="Dannebaum R.O."/>
            <person name="Kuo R.C."/>
            <person name="Labutti K."/>
            <person name="Haridas S."/>
            <person name="Kuo A."/>
            <person name="Salamov A."/>
            <person name="Ahrendt S.R."/>
            <person name="Lipzen A."/>
            <person name="Sullivan W."/>
            <person name="Andreopoulos W.B."/>
            <person name="Clum A."/>
            <person name="Lindquist E."/>
            <person name="Daum C."/>
            <person name="Ramamoorthy G.K."/>
            <person name="Gryganskyi A."/>
            <person name="Culley D."/>
            <person name="Magnuson J.K."/>
            <person name="James T.Y."/>
            <person name="O'Malley M.A."/>
            <person name="Stajich J.E."/>
            <person name="Spatafora J.W."/>
            <person name="Visel A."/>
            <person name="Grigoriev I.V."/>
        </authorList>
    </citation>
    <scope>NUCLEOTIDE SEQUENCE [LARGE SCALE GENOMIC DNA]</scope>
    <source>
        <strain evidence="2 3">JEL800</strain>
    </source>
</reference>
<accession>A0A1Y2BV04</accession>
<dbReference type="Proteomes" id="UP000193642">
    <property type="component" value="Unassembled WGS sequence"/>
</dbReference>
<dbReference type="InterPro" id="IPR014710">
    <property type="entry name" value="RmlC-like_jellyroll"/>
</dbReference>
<dbReference type="Gene3D" id="2.60.120.10">
    <property type="entry name" value="Jelly Rolls"/>
    <property type="match status" value="1"/>
</dbReference>
<evidence type="ECO:0000313" key="3">
    <source>
        <dbReference type="Proteomes" id="UP000193642"/>
    </source>
</evidence>
<dbReference type="PANTHER" id="PTHR12461">
    <property type="entry name" value="HYPOXIA-INDUCIBLE FACTOR 1 ALPHA INHIBITOR-RELATED"/>
    <property type="match status" value="1"/>
</dbReference>
<name>A0A1Y2BV04_9FUNG</name>